<evidence type="ECO:0000256" key="2">
    <source>
        <dbReference type="SAM" id="SignalP"/>
    </source>
</evidence>
<dbReference type="GO" id="GO:0006508">
    <property type="term" value="P:proteolysis"/>
    <property type="evidence" value="ECO:0007669"/>
    <property type="project" value="InterPro"/>
</dbReference>
<proteinExistence type="predicted"/>
<feature type="domain" description="Peptidase C14 caspase" evidence="3">
    <location>
        <begin position="78"/>
        <end position="221"/>
    </location>
</feature>
<dbReference type="STRING" id="1499967.U27_01556"/>
<dbReference type="AlphaFoldDB" id="A0A081CAQ0"/>
<feature type="compositionally biased region" description="Low complexity" evidence="1">
    <location>
        <begin position="313"/>
        <end position="325"/>
    </location>
</feature>
<feature type="chain" id="PRO_5001755758" description="Peptidase C14 caspase domain-containing protein" evidence="2">
    <location>
        <begin position="31"/>
        <end position="457"/>
    </location>
</feature>
<evidence type="ECO:0000313" key="5">
    <source>
        <dbReference type="Proteomes" id="UP000030661"/>
    </source>
</evidence>
<evidence type="ECO:0000256" key="1">
    <source>
        <dbReference type="SAM" id="MobiDB-lite"/>
    </source>
</evidence>
<dbReference type="HOGENOM" id="CLU_598077_0_0_0"/>
<gene>
    <name evidence="4" type="ORF">U27_01556</name>
</gene>
<sequence length="457" mass="50600">MKMHKKLINSIIVSLFVVALMLAQPAVTRAAALIAILVADTASDDIGEGVSVDLSRMSALVEDISANTGLELQKIILAGTNLTRSGVANAVDQLIAGMDDVIVFYYSGHGARPLGKTSNWPDLAFDDGFVDFGQILDVLQRKQPRFLLALADSCNNYLTPELKQRERKLLPSAINQESYRQLFLRQSGSVLACGSQPGEVSYSHRTTGGFFTSDFLNKLTATLLSGQPSWQEVQTSEITAFGSYTQHPYYEIRVQPFETQPVAQPTPTPVPTQVWVPPVIPTVPQPAQYPTPTPRPRPVATPTPEWRPPSVPAPSQQVPVPSRPTRPTRPIRPPHPQRQRLLGSWKVEWDKQGVPFEGILTMEGRTGLLRLVYFDERYQHDVVVDQDIELIMHPSGSVILQGSDPRLPPDNIPHPQGYAPDSLYGRFFADTFEIERICDESGYCTSDVQIEALPVEE</sequence>
<dbReference type="EMBL" id="DF820481">
    <property type="protein sequence ID" value="GAK61655.1"/>
    <property type="molecule type" value="Genomic_DNA"/>
</dbReference>
<feature type="region of interest" description="Disordered" evidence="1">
    <location>
        <begin position="284"/>
        <end position="337"/>
    </location>
</feature>
<feature type="signal peptide" evidence="2">
    <location>
        <begin position="1"/>
        <end position="30"/>
    </location>
</feature>
<keyword evidence="2" id="KW-0732">Signal</keyword>
<dbReference type="eggNOG" id="COG4249">
    <property type="taxonomic scope" value="Bacteria"/>
</dbReference>
<reference evidence="4" key="1">
    <citation type="journal article" date="2015" name="PeerJ">
        <title>First genomic representation of candidate bacterial phylum KSB3 points to enhanced environmental sensing as a trigger of wastewater bulking.</title>
        <authorList>
            <person name="Sekiguchi Y."/>
            <person name="Ohashi A."/>
            <person name="Parks D.H."/>
            <person name="Yamauchi T."/>
            <person name="Tyson G.W."/>
            <person name="Hugenholtz P."/>
        </authorList>
    </citation>
    <scope>NUCLEOTIDE SEQUENCE [LARGE SCALE GENOMIC DNA]</scope>
</reference>
<keyword evidence="5" id="KW-1185">Reference proteome</keyword>
<evidence type="ECO:0000313" key="4">
    <source>
        <dbReference type="EMBL" id="GAK61655.1"/>
    </source>
</evidence>
<dbReference type="Proteomes" id="UP000030661">
    <property type="component" value="Unassembled WGS sequence"/>
</dbReference>
<dbReference type="Pfam" id="PF00656">
    <property type="entry name" value="Peptidase_C14"/>
    <property type="match status" value="1"/>
</dbReference>
<dbReference type="SUPFAM" id="SSF52129">
    <property type="entry name" value="Caspase-like"/>
    <property type="match status" value="1"/>
</dbReference>
<dbReference type="GO" id="GO:0004197">
    <property type="term" value="F:cysteine-type endopeptidase activity"/>
    <property type="evidence" value="ECO:0007669"/>
    <property type="project" value="InterPro"/>
</dbReference>
<dbReference type="InterPro" id="IPR029030">
    <property type="entry name" value="Caspase-like_dom_sf"/>
</dbReference>
<protein>
    <recommendedName>
        <fullName evidence="3">Peptidase C14 caspase domain-containing protein</fullName>
    </recommendedName>
</protein>
<dbReference type="InterPro" id="IPR011600">
    <property type="entry name" value="Pept_C14_caspase"/>
</dbReference>
<feature type="compositionally biased region" description="Pro residues" evidence="1">
    <location>
        <begin position="284"/>
        <end position="312"/>
    </location>
</feature>
<name>A0A081CAQ0_VECG1</name>
<dbReference type="Gene3D" id="3.40.50.1460">
    <property type="match status" value="1"/>
</dbReference>
<evidence type="ECO:0000259" key="3">
    <source>
        <dbReference type="Pfam" id="PF00656"/>
    </source>
</evidence>
<accession>A0A081CAQ0</accession>
<organism evidence="4">
    <name type="scientific">Vecturithrix granuli</name>
    <dbReference type="NCBI Taxonomy" id="1499967"/>
    <lineage>
        <taxon>Bacteria</taxon>
        <taxon>Candidatus Moduliflexota</taxon>
        <taxon>Candidatus Vecturitrichia</taxon>
        <taxon>Candidatus Vecturitrichales</taxon>
        <taxon>Candidatus Vecturitrichaceae</taxon>
        <taxon>Candidatus Vecturithrix</taxon>
    </lineage>
</organism>